<dbReference type="Proteomes" id="UP001221217">
    <property type="component" value="Unassembled WGS sequence"/>
</dbReference>
<dbReference type="Gene3D" id="3.40.50.2300">
    <property type="match status" value="2"/>
</dbReference>
<dbReference type="AlphaFoldDB" id="A0AAJ1MPF7"/>
<name>A0AAJ1MPF7_9SPIO</name>
<sequence>MKKRSVFLVALLVLAIVGGTVFAGGQQDAGADSPKVVGFSQCDSQQAWRWAETESVQGEAAVRGYELKYNDAQAVQANQIAAVRSFIAQGVDGIILAPQVMTGFGPVLQEAKDAGIPVVLVDRLVAEDEDMYYTFIGSDFVWEGERMAEIVVEETGGKARIAELQGTPGADPTIDRKKGFENIINDYPDMNIVLSQTGDFNRTKGKEVMEAFLKAEGENIDVVYCHNDDMAIGAIQAIKEYGKDPGKDILVYSIDGIKDAFQAMVDGDLNAVVECTPLLGPQAYDALEAAWAGEVLPKWVMSEDGIFLQKDAASIIDSRKY</sequence>
<feature type="domain" description="Periplasmic binding protein" evidence="5">
    <location>
        <begin position="38"/>
        <end position="294"/>
    </location>
</feature>
<dbReference type="InterPro" id="IPR028082">
    <property type="entry name" value="Peripla_BP_I"/>
</dbReference>
<organism evidence="6 7">
    <name type="scientific">Candidatus Thalassospirochaeta sargassi</name>
    <dbReference type="NCBI Taxonomy" id="3119039"/>
    <lineage>
        <taxon>Bacteria</taxon>
        <taxon>Pseudomonadati</taxon>
        <taxon>Spirochaetota</taxon>
        <taxon>Spirochaetia</taxon>
        <taxon>Spirochaetales</taxon>
        <taxon>Spirochaetaceae</taxon>
        <taxon>Candidatus Thalassospirochaeta</taxon>
    </lineage>
</organism>
<keyword evidence="3 4" id="KW-0732">Signal</keyword>
<evidence type="ECO:0000256" key="3">
    <source>
        <dbReference type="ARBA" id="ARBA00022729"/>
    </source>
</evidence>
<feature type="signal peptide" evidence="4">
    <location>
        <begin position="1"/>
        <end position="23"/>
    </location>
</feature>
<dbReference type="PANTHER" id="PTHR46847:SF3">
    <property type="entry name" value="GALACTOFURANOSE-BINDING PROTEIN YTFQ"/>
    <property type="match status" value="1"/>
</dbReference>
<dbReference type="InterPro" id="IPR025997">
    <property type="entry name" value="SBP_2_dom"/>
</dbReference>
<feature type="chain" id="PRO_5042463379" evidence="4">
    <location>
        <begin position="24"/>
        <end position="321"/>
    </location>
</feature>
<reference evidence="6 7" key="1">
    <citation type="submission" date="2022-12" db="EMBL/GenBank/DDBJ databases">
        <title>Metagenome assembled genome from gulf of manar.</title>
        <authorList>
            <person name="Kohli P."/>
            <person name="Pk S."/>
            <person name="Venkata Ramana C."/>
            <person name="Sasikala C."/>
        </authorList>
    </citation>
    <scope>NUCLEOTIDE SEQUENCE [LARGE SCALE GENOMIC DNA]</scope>
    <source>
        <strain evidence="6">JB008</strain>
    </source>
</reference>
<dbReference type="Pfam" id="PF13407">
    <property type="entry name" value="Peripla_BP_4"/>
    <property type="match status" value="1"/>
</dbReference>
<comment type="caution">
    <text evidence="6">The sequence shown here is derived from an EMBL/GenBank/DDBJ whole genome shotgun (WGS) entry which is preliminary data.</text>
</comment>
<evidence type="ECO:0000256" key="4">
    <source>
        <dbReference type="SAM" id="SignalP"/>
    </source>
</evidence>
<evidence type="ECO:0000313" key="7">
    <source>
        <dbReference type="Proteomes" id="UP001221217"/>
    </source>
</evidence>
<comment type="similarity">
    <text evidence="2">Belongs to the bacterial solute-binding protein 2 family.</text>
</comment>
<dbReference type="SUPFAM" id="SSF53822">
    <property type="entry name" value="Periplasmic binding protein-like I"/>
    <property type="match status" value="1"/>
</dbReference>
<dbReference type="CDD" id="cd06309">
    <property type="entry name" value="PBP1_galactofuranose_YtfQ-like"/>
    <property type="match status" value="1"/>
</dbReference>
<dbReference type="EMBL" id="JAQQAL010000032">
    <property type="protein sequence ID" value="MDC7227734.1"/>
    <property type="molecule type" value="Genomic_DNA"/>
</dbReference>
<evidence type="ECO:0000313" key="6">
    <source>
        <dbReference type="EMBL" id="MDC7227734.1"/>
    </source>
</evidence>
<dbReference type="GO" id="GO:0030246">
    <property type="term" value="F:carbohydrate binding"/>
    <property type="evidence" value="ECO:0007669"/>
    <property type="project" value="UniProtKB-ARBA"/>
</dbReference>
<evidence type="ECO:0000256" key="2">
    <source>
        <dbReference type="ARBA" id="ARBA00007639"/>
    </source>
</evidence>
<comment type="subcellular location">
    <subcellularLocation>
        <location evidence="1">Cell envelope</location>
    </subcellularLocation>
</comment>
<gene>
    <name evidence="6" type="ORF">PQJ61_13300</name>
</gene>
<dbReference type="GO" id="GO:0030313">
    <property type="term" value="C:cell envelope"/>
    <property type="evidence" value="ECO:0007669"/>
    <property type="project" value="UniProtKB-SubCell"/>
</dbReference>
<evidence type="ECO:0000259" key="5">
    <source>
        <dbReference type="Pfam" id="PF13407"/>
    </source>
</evidence>
<evidence type="ECO:0000256" key="1">
    <source>
        <dbReference type="ARBA" id="ARBA00004196"/>
    </source>
</evidence>
<accession>A0AAJ1MPF7</accession>
<protein>
    <submittedName>
        <fullName evidence="6">ABC transporter substrate-binding protein</fullName>
    </submittedName>
</protein>
<dbReference type="PANTHER" id="PTHR46847">
    <property type="entry name" value="D-ALLOSE-BINDING PERIPLASMIC PROTEIN-RELATED"/>
    <property type="match status" value="1"/>
</dbReference>
<proteinExistence type="inferred from homology"/>